<keyword evidence="2 3" id="KW-0961">Cell wall biogenesis/degradation</keyword>
<dbReference type="EC" id="4.2.2.-" evidence="3"/>
<dbReference type="InterPro" id="IPR036908">
    <property type="entry name" value="RlpA-like_sf"/>
</dbReference>
<dbReference type="InterPro" id="IPR009009">
    <property type="entry name" value="RlpA-like_DPBB"/>
</dbReference>
<feature type="chain" id="PRO_5033179902" description="Endolytic peptidoglycan transglycosylase RlpA" evidence="3">
    <location>
        <begin position="36"/>
        <end position="139"/>
    </location>
</feature>
<dbReference type="InterPro" id="IPR012997">
    <property type="entry name" value="RplA"/>
</dbReference>
<evidence type="ECO:0000256" key="3">
    <source>
        <dbReference type="HAMAP-Rule" id="MF_02071"/>
    </source>
</evidence>
<organism evidence="6 7">
    <name type="scientific">Halomonas cerina</name>
    <dbReference type="NCBI Taxonomy" id="447424"/>
    <lineage>
        <taxon>Bacteria</taxon>
        <taxon>Pseudomonadati</taxon>
        <taxon>Pseudomonadota</taxon>
        <taxon>Gammaproteobacteria</taxon>
        <taxon>Oceanospirillales</taxon>
        <taxon>Halomonadaceae</taxon>
        <taxon>Halomonas</taxon>
    </lineage>
</organism>
<reference evidence="6 7" key="1">
    <citation type="submission" date="2020-08" db="EMBL/GenBank/DDBJ databases">
        <title>Genomic Encyclopedia of Type Strains, Phase III (KMG-III): the genomes of soil and plant-associated and newly described type strains.</title>
        <authorList>
            <person name="Whitman W."/>
        </authorList>
    </citation>
    <scope>NUCLEOTIDE SEQUENCE [LARGE SCALE GENOMIC DNA]</scope>
    <source>
        <strain evidence="6 7">CECT 7282</strain>
    </source>
</reference>
<evidence type="ECO:0000313" key="6">
    <source>
        <dbReference type="EMBL" id="MBB3188862.1"/>
    </source>
</evidence>
<keyword evidence="1 3" id="KW-0456">Lyase</keyword>
<dbReference type="Pfam" id="PF03330">
    <property type="entry name" value="DPBB_1"/>
    <property type="match status" value="1"/>
</dbReference>
<evidence type="ECO:0000256" key="1">
    <source>
        <dbReference type="ARBA" id="ARBA00023239"/>
    </source>
</evidence>
<dbReference type="Gene3D" id="2.40.40.10">
    <property type="entry name" value="RlpA-like domain"/>
    <property type="match status" value="1"/>
</dbReference>
<evidence type="ECO:0000259" key="5">
    <source>
        <dbReference type="Pfam" id="PF03330"/>
    </source>
</evidence>
<dbReference type="PANTHER" id="PTHR34183">
    <property type="entry name" value="ENDOLYTIC PEPTIDOGLYCAN TRANSGLYCOSYLASE RLPA"/>
    <property type="match status" value="1"/>
</dbReference>
<keyword evidence="7" id="KW-1185">Reference proteome</keyword>
<dbReference type="GO" id="GO:0000270">
    <property type="term" value="P:peptidoglycan metabolic process"/>
    <property type="evidence" value="ECO:0007669"/>
    <property type="project" value="UniProtKB-UniRule"/>
</dbReference>
<accession>A0A839V0K9</accession>
<sequence length="139" mass="14946" precursor="true">MDNMLQCPRARHRLSRLVLAGLTACLLAASTNVMAHPSSGPRIEPQKGVASFYGDRFQGRPTASGEPFNAQALTAAHPTLPFGTRVLVTRRDNGREVEVRINDRGPYAKGRVIDLSKRAAKALGMISQGTAPVVITAVR</sequence>
<dbReference type="PANTHER" id="PTHR34183:SF1">
    <property type="entry name" value="ENDOLYTIC PEPTIDOGLYCAN TRANSGLYCOSYLASE RLPA"/>
    <property type="match status" value="1"/>
</dbReference>
<dbReference type="InterPro" id="IPR034718">
    <property type="entry name" value="RlpA"/>
</dbReference>
<keyword evidence="3" id="KW-0732">Signal</keyword>
<dbReference type="CDD" id="cd22268">
    <property type="entry name" value="DPBB_RlpA-like"/>
    <property type="match status" value="1"/>
</dbReference>
<feature type="signal peptide" evidence="3">
    <location>
        <begin position="1"/>
        <end position="35"/>
    </location>
</feature>
<name>A0A839V0K9_9GAMM</name>
<proteinExistence type="inferred from homology"/>
<dbReference type="SUPFAM" id="SSF50685">
    <property type="entry name" value="Barwin-like endoglucanases"/>
    <property type="match status" value="1"/>
</dbReference>
<dbReference type="GO" id="GO:0071555">
    <property type="term" value="P:cell wall organization"/>
    <property type="evidence" value="ECO:0007669"/>
    <property type="project" value="UniProtKB-KW"/>
</dbReference>
<comment type="similarity">
    <text evidence="3 4">Belongs to the RlpA family.</text>
</comment>
<comment type="function">
    <text evidence="3">Lytic transglycosylase with a strong preference for naked glycan strands that lack stem peptides.</text>
</comment>
<dbReference type="HAMAP" id="MF_02071">
    <property type="entry name" value="RlpA"/>
    <property type="match status" value="1"/>
</dbReference>
<dbReference type="GO" id="GO:0008932">
    <property type="term" value="F:lytic endotransglycosylase activity"/>
    <property type="evidence" value="ECO:0007669"/>
    <property type="project" value="UniProtKB-UniRule"/>
</dbReference>
<comment type="caution">
    <text evidence="6">The sequence shown here is derived from an EMBL/GenBank/DDBJ whole genome shotgun (WGS) entry which is preliminary data.</text>
</comment>
<dbReference type="NCBIfam" id="TIGR00413">
    <property type="entry name" value="rlpA"/>
    <property type="match status" value="1"/>
</dbReference>
<evidence type="ECO:0000313" key="7">
    <source>
        <dbReference type="Proteomes" id="UP000547614"/>
    </source>
</evidence>
<evidence type="ECO:0000256" key="4">
    <source>
        <dbReference type="RuleBase" id="RU003495"/>
    </source>
</evidence>
<feature type="domain" description="RlpA-like protein double-psi beta-barrel" evidence="5">
    <location>
        <begin position="47"/>
        <end position="134"/>
    </location>
</feature>
<dbReference type="AlphaFoldDB" id="A0A839V0K9"/>
<gene>
    <name evidence="3" type="primary">rlpA</name>
    <name evidence="6" type="ORF">FHR94_000080</name>
</gene>
<keyword evidence="6" id="KW-0449">Lipoprotein</keyword>
<protein>
    <recommendedName>
        <fullName evidence="3">Endolytic peptidoglycan transglycosylase RlpA</fullName>
        <ecNumber evidence="3">4.2.2.-</ecNumber>
    </recommendedName>
</protein>
<dbReference type="Proteomes" id="UP000547614">
    <property type="component" value="Unassembled WGS sequence"/>
</dbReference>
<evidence type="ECO:0000256" key="2">
    <source>
        <dbReference type="ARBA" id="ARBA00023316"/>
    </source>
</evidence>
<dbReference type="EMBL" id="JACHXP010000001">
    <property type="protein sequence ID" value="MBB3188862.1"/>
    <property type="molecule type" value="Genomic_DNA"/>
</dbReference>